<dbReference type="EMBL" id="KV425923">
    <property type="protein sequence ID" value="KZV98057.1"/>
    <property type="molecule type" value="Genomic_DNA"/>
</dbReference>
<proteinExistence type="predicted"/>
<accession>A0A165LMG7</accession>
<dbReference type="AlphaFoldDB" id="A0A165LMG7"/>
<sequence>MAVLSRLPNELVLLVVEHACRGFNYTQPAWVASLCLVCKSVQLTVVPILYMRLFISAKTIEGLEALSRTDENRRLALVREVHFDFTLDSGEDTEDGGCALYDQLSSTLARALTGLHTVCGPSWSVETLAHLNPDLSATVSSLYVTDPTVIWLSMDESKCMSALLGSVARLHIFESFATLHSVITKLSPLRVTGVMLVCDIMLLVEDIVEIQAQEIAEFCATLDSMSDMLSDCRRLLFRPRGDLPECAQFIISCLKTWALGKRDARIWVDDGLIPIFHPTTGKYLHQELDVDDVLAGHSLWEGGRPLCTPETEDCDT</sequence>
<dbReference type="InParanoid" id="A0A165LMG7"/>
<protein>
    <recommendedName>
        <fullName evidence="3">F-box domain-containing protein</fullName>
    </recommendedName>
</protein>
<evidence type="ECO:0000313" key="1">
    <source>
        <dbReference type="EMBL" id="KZV98057.1"/>
    </source>
</evidence>
<reference evidence="1 2" key="1">
    <citation type="journal article" date="2016" name="Mol. Biol. Evol.">
        <title>Comparative Genomics of Early-Diverging Mushroom-Forming Fungi Provides Insights into the Origins of Lignocellulose Decay Capabilities.</title>
        <authorList>
            <person name="Nagy L.G."/>
            <person name="Riley R."/>
            <person name="Tritt A."/>
            <person name="Adam C."/>
            <person name="Daum C."/>
            <person name="Floudas D."/>
            <person name="Sun H."/>
            <person name="Yadav J.S."/>
            <person name="Pangilinan J."/>
            <person name="Larsson K.H."/>
            <person name="Matsuura K."/>
            <person name="Barry K."/>
            <person name="Labutti K."/>
            <person name="Kuo R."/>
            <person name="Ohm R.A."/>
            <person name="Bhattacharya S.S."/>
            <person name="Shirouzu T."/>
            <person name="Yoshinaga Y."/>
            <person name="Martin F.M."/>
            <person name="Grigoriev I.V."/>
            <person name="Hibbett D.S."/>
        </authorList>
    </citation>
    <scope>NUCLEOTIDE SEQUENCE [LARGE SCALE GENOMIC DNA]</scope>
    <source>
        <strain evidence="1 2">HHB12029</strain>
    </source>
</reference>
<keyword evidence="2" id="KW-1185">Reference proteome</keyword>
<name>A0A165LMG7_EXIGL</name>
<dbReference type="Proteomes" id="UP000077266">
    <property type="component" value="Unassembled WGS sequence"/>
</dbReference>
<evidence type="ECO:0000313" key="2">
    <source>
        <dbReference type="Proteomes" id="UP000077266"/>
    </source>
</evidence>
<gene>
    <name evidence="1" type="ORF">EXIGLDRAFT_763921</name>
</gene>
<evidence type="ECO:0008006" key="3">
    <source>
        <dbReference type="Google" id="ProtNLM"/>
    </source>
</evidence>
<organism evidence="1 2">
    <name type="scientific">Exidia glandulosa HHB12029</name>
    <dbReference type="NCBI Taxonomy" id="1314781"/>
    <lineage>
        <taxon>Eukaryota</taxon>
        <taxon>Fungi</taxon>
        <taxon>Dikarya</taxon>
        <taxon>Basidiomycota</taxon>
        <taxon>Agaricomycotina</taxon>
        <taxon>Agaricomycetes</taxon>
        <taxon>Auriculariales</taxon>
        <taxon>Exidiaceae</taxon>
        <taxon>Exidia</taxon>
    </lineage>
</organism>